<feature type="domain" description="SHOCT" evidence="2">
    <location>
        <begin position="181"/>
        <end position="208"/>
    </location>
</feature>
<evidence type="ECO:0000313" key="4">
    <source>
        <dbReference type="Proteomes" id="UP000532373"/>
    </source>
</evidence>
<reference evidence="3 4" key="1">
    <citation type="submission" date="2020-08" db="EMBL/GenBank/DDBJ databases">
        <title>Genomic Encyclopedia of Type Strains, Phase IV (KMG-IV): sequencing the most valuable type-strain genomes for metagenomic binning, comparative biology and taxonomic classification.</title>
        <authorList>
            <person name="Goeker M."/>
        </authorList>
    </citation>
    <scope>NUCLEOTIDE SEQUENCE [LARGE SCALE GENOMIC DNA]</scope>
    <source>
        <strain evidence="3 4">DSM 17454</strain>
    </source>
</reference>
<dbReference type="Pfam" id="PF09851">
    <property type="entry name" value="SHOCT"/>
    <property type="match status" value="1"/>
</dbReference>
<dbReference type="InterPro" id="IPR018649">
    <property type="entry name" value="SHOCT"/>
</dbReference>
<proteinExistence type="predicted"/>
<keyword evidence="1" id="KW-0472">Membrane</keyword>
<dbReference type="Proteomes" id="UP000532373">
    <property type="component" value="Unassembled WGS sequence"/>
</dbReference>
<organism evidence="3 4">
    <name type="scientific">Aminobacter carboxidus</name>
    <dbReference type="NCBI Taxonomy" id="376165"/>
    <lineage>
        <taxon>Bacteria</taxon>
        <taxon>Pseudomonadati</taxon>
        <taxon>Pseudomonadota</taxon>
        <taxon>Alphaproteobacteria</taxon>
        <taxon>Hyphomicrobiales</taxon>
        <taxon>Phyllobacteriaceae</taxon>
        <taxon>Aminobacter</taxon>
    </lineage>
</organism>
<dbReference type="RefSeq" id="WP_184772836.1">
    <property type="nucleotide sequence ID" value="NZ_JACHGI010000016.1"/>
</dbReference>
<gene>
    <name evidence="3" type="ORF">HNQ96_005338</name>
</gene>
<feature type="transmembrane region" description="Helical" evidence="1">
    <location>
        <begin position="28"/>
        <end position="50"/>
    </location>
</feature>
<feature type="transmembrane region" description="Helical" evidence="1">
    <location>
        <begin position="103"/>
        <end position="125"/>
    </location>
</feature>
<dbReference type="AlphaFoldDB" id="A0A8E2BEU5"/>
<name>A0A8E2BEU5_9HYPH</name>
<sequence>MIDNTEPSSDRSTLGTASWLRALRALSLTVRLGISLFLGTMIGVAGGALFPVITHIAAPLICSGKLETVSSPYSYKPGQYGVTRELFCVGDDGSRQPMTARGLFVSSLVYAISLFALWPLLMLPFRYLLSRGARRAGSYVEDKLGGFASPEPTTSAWARHIKGIRIETVRQPVPAADTIEDRLRELARLRDVGAITREDYETRKREILSEL</sequence>
<dbReference type="EMBL" id="JACHGI010000016">
    <property type="protein sequence ID" value="MBB6469448.1"/>
    <property type="molecule type" value="Genomic_DNA"/>
</dbReference>
<evidence type="ECO:0000259" key="2">
    <source>
        <dbReference type="Pfam" id="PF09851"/>
    </source>
</evidence>
<keyword evidence="1" id="KW-0812">Transmembrane</keyword>
<evidence type="ECO:0000256" key="1">
    <source>
        <dbReference type="SAM" id="Phobius"/>
    </source>
</evidence>
<evidence type="ECO:0000313" key="3">
    <source>
        <dbReference type="EMBL" id="MBB6469448.1"/>
    </source>
</evidence>
<protein>
    <recommendedName>
        <fullName evidence="2">SHOCT domain-containing protein</fullName>
    </recommendedName>
</protein>
<accession>A0A8E2BEU5</accession>
<comment type="caution">
    <text evidence="3">The sequence shown here is derived from an EMBL/GenBank/DDBJ whole genome shotgun (WGS) entry which is preliminary data.</text>
</comment>
<keyword evidence="1" id="KW-1133">Transmembrane helix</keyword>